<dbReference type="SMART" id="SM00387">
    <property type="entry name" value="HATPase_c"/>
    <property type="match status" value="1"/>
</dbReference>
<dbReference type="PROSITE" id="PS50109">
    <property type="entry name" value="HIS_KIN"/>
    <property type="match status" value="1"/>
</dbReference>
<gene>
    <name evidence="11" type="ORF">H0A72_04620</name>
</gene>
<evidence type="ECO:0000313" key="12">
    <source>
        <dbReference type="Proteomes" id="UP000559809"/>
    </source>
</evidence>
<name>A0A853FWU2_9BURK</name>
<dbReference type="InterPro" id="IPR011622">
    <property type="entry name" value="7TMR_DISM_rcpt_extracell_dom2"/>
</dbReference>
<keyword evidence="8" id="KW-0472">Membrane</keyword>
<keyword evidence="12" id="KW-1185">Reference proteome</keyword>
<dbReference type="GO" id="GO:0000155">
    <property type="term" value="F:phosphorelay sensor kinase activity"/>
    <property type="evidence" value="ECO:0007669"/>
    <property type="project" value="InterPro"/>
</dbReference>
<evidence type="ECO:0000256" key="8">
    <source>
        <dbReference type="SAM" id="Phobius"/>
    </source>
</evidence>
<evidence type="ECO:0000256" key="2">
    <source>
        <dbReference type="ARBA" id="ARBA00012438"/>
    </source>
</evidence>
<proteinExistence type="predicted"/>
<organism evidence="11 12">
    <name type="scientific">Parapusillimonas granuli</name>
    <dbReference type="NCBI Taxonomy" id="380911"/>
    <lineage>
        <taxon>Bacteria</taxon>
        <taxon>Pseudomonadati</taxon>
        <taxon>Pseudomonadota</taxon>
        <taxon>Betaproteobacteria</taxon>
        <taxon>Burkholderiales</taxon>
        <taxon>Alcaligenaceae</taxon>
        <taxon>Parapusillimonas</taxon>
    </lineage>
</organism>
<keyword evidence="9" id="KW-0732">Signal</keyword>
<comment type="caution">
    <text evidence="11">The sequence shown here is derived from an EMBL/GenBank/DDBJ whole genome shotgun (WGS) entry which is preliminary data.</text>
</comment>
<keyword evidence="3" id="KW-0808">Transferase</keyword>
<dbReference type="Gene3D" id="3.30.565.10">
    <property type="entry name" value="Histidine kinase-like ATPase, C-terminal domain"/>
    <property type="match status" value="1"/>
</dbReference>
<evidence type="ECO:0000256" key="1">
    <source>
        <dbReference type="ARBA" id="ARBA00000085"/>
    </source>
</evidence>
<dbReference type="CDD" id="cd00082">
    <property type="entry name" value="HisKA"/>
    <property type="match status" value="1"/>
</dbReference>
<dbReference type="SMART" id="SM00388">
    <property type="entry name" value="HisKA"/>
    <property type="match status" value="1"/>
</dbReference>
<sequence length="631" mass="69374">MKDHAMRAWRHVLCIVLLCLGAAASAGAAATDHIVSQAWFEDTTGRMSWAEVRQQAMTPFSGVLARGYGKAPIWVRLRIDPSASGTPADESLYLRIRPAYLDDLVLYDAAQQPSRQGPIGDRYPISIQSAHSTRFTFSLPAGSAPRDIWLRLETTSTRMARFEVLNGMDLAVSNGILDMAGSFYLGLLGLFILWGVIQLVLRPEPLVACFVAHQATALVFGGSTLGYTRLLLDGIVSPASLDMLTSVVGIGASGLAVLFAQFLLNELGHARWRSRVIGGILFVFAALLALLASGRVMEALEGNMRLILVVPTLLLVMALLSRSPPDARAEGKLPKPWVVGYFVLTLAFTLFAAAPSLGLIAAPELSLYIVLFYSLSSGLLMIVMLLYRAHLHLLYQQAQATKAQASEQRADQERAHRLDRERLLAMMGHELKTPLATLRMLLDNQAIPQPLSQRMDVSIKEMAGVIDRVVQTGRLADQATIVRHERCSLEQILDHALGELPERGRVAIERPAGRPREIESDPGLMAVILRNLLDNALKYSPPASPVTVRYELADRPDQWLIEIENMVGRAGRPDAQHVFDKYYRSPQAGYRSGSGLGLYIVQELAQMLGAGVMYAPDDERIRFRLSTHGSR</sequence>
<dbReference type="GO" id="GO:0030295">
    <property type="term" value="F:protein kinase activator activity"/>
    <property type="evidence" value="ECO:0007669"/>
    <property type="project" value="TreeGrafter"/>
</dbReference>
<feature type="transmembrane region" description="Helical" evidence="8">
    <location>
        <begin position="183"/>
        <end position="201"/>
    </location>
</feature>
<evidence type="ECO:0000259" key="10">
    <source>
        <dbReference type="PROSITE" id="PS50109"/>
    </source>
</evidence>
<dbReference type="EC" id="2.7.13.3" evidence="2"/>
<dbReference type="SUPFAM" id="SSF47384">
    <property type="entry name" value="Homodimeric domain of signal transducing histidine kinase"/>
    <property type="match status" value="1"/>
</dbReference>
<evidence type="ECO:0000256" key="7">
    <source>
        <dbReference type="ARBA" id="ARBA00023012"/>
    </source>
</evidence>
<keyword evidence="7" id="KW-0902">Two-component regulatory system</keyword>
<dbReference type="GO" id="GO:0005524">
    <property type="term" value="F:ATP binding"/>
    <property type="evidence" value="ECO:0007669"/>
    <property type="project" value="UniProtKB-KW"/>
</dbReference>
<accession>A0A853FWU2</accession>
<dbReference type="GO" id="GO:0000156">
    <property type="term" value="F:phosphorelay response regulator activity"/>
    <property type="evidence" value="ECO:0007669"/>
    <property type="project" value="TreeGrafter"/>
</dbReference>
<feature type="signal peptide" evidence="9">
    <location>
        <begin position="1"/>
        <end position="28"/>
    </location>
</feature>
<dbReference type="PANTHER" id="PTHR42878">
    <property type="entry name" value="TWO-COMPONENT HISTIDINE KINASE"/>
    <property type="match status" value="1"/>
</dbReference>
<protein>
    <recommendedName>
        <fullName evidence="2">histidine kinase</fullName>
        <ecNumber evidence="2">2.7.13.3</ecNumber>
    </recommendedName>
</protein>
<reference evidence="11 12" key="1">
    <citation type="submission" date="2020-07" db="EMBL/GenBank/DDBJ databases">
        <title>Taxonomic revisions and descriptions of new bacterial species based on genomic comparisons in the high-G+C-content subgroup of the family Alcaligenaceae.</title>
        <authorList>
            <person name="Szabo A."/>
            <person name="Felfoldi T."/>
        </authorList>
    </citation>
    <scope>NUCLEOTIDE SEQUENCE [LARGE SCALE GENOMIC DNA]</scope>
    <source>
        <strain evidence="11 12">LMG 24012</strain>
    </source>
</reference>
<feature type="transmembrane region" description="Helical" evidence="8">
    <location>
        <begin position="244"/>
        <end position="264"/>
    </location>
</feature>
<feature type="transmembrane region" description="Helical" evidence="8">
    <location>
        <begin position="208"/>
        <end position="232"/>
    </location>
</feature>
<dbReference type="GO" id="GO:0007234">
    <property type="term" value="P:osmosensory signaling via phosphorelay pathway"/>
    <property type="evidence" value="ECO:0007669"/>
    <property type="project" value="TreeGrafter"/>
</dbReference>
<evidence type="ECO:0000256" key="5">
    <source>
        <dbReference type="ARBA" id="ARBA00022777"/>
    </source>
</evidence>
<evidence type="ECO:0000256" key="3">
    <source>
        <dbReference type="ARBA" id="ARBA00022679"/>
    </source>
</evidence>
<dbReference type="Gene3D" id="2.60.40.2380">
    <property type="match status" value="1"/>
</dbReference>
<feature type="transmembrane region" description="Helical" evidence="8">
    <location>
        <begin position="302"/>
        <end position="320"/>
    </location>
</feature>
<dbReference type="InterPro" id="IPR005467">
    <property type="entry name" value="His_kinase_dom"/>
</dbReference>
<evidence type="ECO:0000256" key="6">
    <source>
        <dbReference type="ARBA" id="ARBA00022840"/>
    </source>
</evidence>
<feature type="transmembrane region" description="Helical" evidence="8">
    <location>
        <begin position="367"/>
        <end position="387"/>
    </location>
</feature>
<comment type="catalytic activity">
    <reaction evidence="1">
        <text>ATP + protein L-histidine = ADP + protein N-phospho-L-histidine.</text>
        <dbReference type="EC" id="2.7.13.3"/>
    </reaction>
</comment>
<dbReference type="EMBL" id="JACCEM010000002">
    <property type="protein sequence ID" value="NYT48589.1"/>
    <property type="molecule type" value="Genomic_DNA"/>
</dbReference>
<dbReference type="Pfam" id="PF07696">
    <property type="entry name" value="7TMR-DISMED2"/>
    <property type="match status" value="1"/>
</dbReference>
<feature type="transmembrane region" description="Helical" evidence="8">
    <location>
        <begin position="276"/>
        <end position="296"/>
    </location>
</feature>
<dbReference type="Proteomes" id="UP000559809">
    <property type="component" value="Unassembled WGS sequence"/>
</dbReference>
<dbReference type="Pfam" id="PF02518">
    <property type="entry name" value="HATPase_c"/>
    <property type="match status" value="1"/>
</dbReference>
<keyword evidence="6" id="KW-0067">ATP-binding</keyword>
<feature type="transmembrane region" description="Helical" evidence="8">
    <location>
        <begin position="341"/>
        <end position="361"/>
    </location>
</feature>
<evidence type="ECO:0000256" key="4">
    <source>
        <dbReference type="ARBA" id="ARBA00022741"/>
    </source>
</evidence>
<keyword evidence="8" id="KW-0812">Transmembrane</keyword>
<evidence type="ECO:0000256" key="9">
    <source>
        <dbReference type="SAM" id="SignalP"/>
    </source>
</evidence>
<dbReference type="Gene3D" id="1.10.287.130">
    <property type="match status" value="1"/>
</dbReference>
<dbReference type="InterPro" id="IPR036097">
    <property type="entry name" value="HisK_dim/P_sf"/>
</dbReference>
<keyword evidence="4" id="KW-0547">Nucleotide-binding</keyword>
<feature type="chain" id="PRO_5032385007" description="histidine kinase" evidence="9">
    <location>
        <begin position="29"/>
        <end position="631"/>
    </location>
</feature>
<dbReference type="AlphaFoldDB" id="A0A853FWU2"/>
<dbReference type="InterPro" id="IPR003661">
    <property type="entry name" value="HisK_dim/P_dom"/>
</dbReference>
<dbReference type="InterPro" id="IPR003594">
    <property type="entry name" value="HATPase_dom"/>
</dbReference>
<keyword evidence="5" id="KW-0418">Kinase</keyword>
<dbReference type="InterPro" id="IPR050351">
    <property type="entry name" value="BphY/WalK/GraS-like"/>
</dbReference>
<keyword evidence="8" id="KW-1133">Transmembrane helix</keyword>
<dbReference type="PANTHER" id="PTHR42878:SF7">
    <property type="entry name" value="SENSOR HISTIDINE KINASE GLRK"/>
    <property type="match status" value="1"/>
</dbReference>
<evidence type="ECO:0000313" key="11">
    <source>
        <dbReference type="EMBL" id="NYT48589.1"/>
    </source>
</evidence>
<feature type="domain" description="Histidine kinase" evidence="10">
    <location>
        <begin position="426"/>
        <end position="631"/>
    </location>
</feature>
<dbReference type="InterPro" id="IPR036890">
    <property type="entry name" value="HATPase_C_sf"/>
</dbReference>
<dbReference type="SUPFAM" id="SSF55874">
    <property type="entry name" value="ATPase domain of HSP90 chaperone/DNA topoisomerase II/histidine kinase"/>
    <property type="match status" value="1"/>
</dbReference>
<dbReference type="RefSeq" id="WP_180153877.1">
    <property type="nucleotide sequence ID" value="NZ_JACCEM010000002.1"/>
</dbReference>